<dbReference type="PANTHER" id="PTHR19328:SF75">
    <property type="entry name" value="ALDOSE SUGAR DEHYDROGENASE YLII"/>
    <property type="match status" value="1"/>
</dbReference>
<dbReference type="Pfam" id="PF07995">
    <property type="entry name" value="GSDH"/>
    <property type="match status" value="1"/>
</dbReference>
<dbReference type="EMBL" id="JAHYCA010000002">
    <property type="protein sequence ID" value="MBW6391064.1"/>
    <property type="molecule type" value="Genomic_DNA"/>
</dbReference>
<evidence type="ECO:0000313" key="4">
    <source>
        <dbReference type="Proteomes" id="UP000769617"/>
    </source>
</evidence>
<dbReference type="InterPro" id="IPR011042">
    <property type="entry name" value="6-blade_b-propeller_TolB-like"/>
</dbReference>
<dbReference type="PANTHER" id="PTHR19328">
    <property type="entry name" value="HEDGEHOG-INTERACTING PROTEIN"/>
    <property type="match status" value="1"/>
</dbReference>
<dbReference type="Proteomes" id="UP000769617">
    <property type="component" value="Unassembled WGS sequence"/>
</dbReference>
<keyword evidence="4" id="KW-1185">Reference proteome</keyword>
<protein>
    <submittedName>
        <fullName evidence="3">PQQ-dependent sugar dehydrogenase</fullName>
    </submittedName>
</protein>
<dbReference type="InterPro" id="IPR011041">
    <property type="entry name" value="Quinoprot_gluc/sorb_DH_b-prop"/>
</dbReference>
<accession>A0ABS6ZLX7</accession>
<dbReference type="RefSeq" id="WP_219791325.1">
    <property type="nucleotide sequence ID" value="NZ_JAHYCA010000002.1"/>
</dbReference>
<feature type="chain" id="PRO_5047058218" evidence="1">
    <location>
        <begin position="26"/>
        <end position="380"/>
    </location>
</feature>
<dbReference type="InterPro" id="IPR012938">
    <property type="entry name" value="Glc/Sorbosone_DH"/>
</dbReference>
<evidence type="ECO:0000259" key="2">
    <source>
        <dbReference type="Pfam" id="PF07995"/>
    </source>
</evidence>
<dbReference type="Gene3D" id="2.120.10.30">
    <property type="entry name" value="TolB, C-terminal domain"/>
    <property type="match status" value="1"/>
</dbReference>
<keyword evidence="1" id="KW-0732">Signal</keyword>
<feature type="domain" description="Glucose/Sorbosone dehydrogenase" evidence="2">
    <location>
        <begin position="48"/>
        <end position="371"/>
    </location>
</feature>
<evidence type="ECO:0000313" key="3">
    <source>
        <dbReference type="EMBL" id="MBW6391064.1"/>
    </source>
</evidence>
<organism evidence="3 4">
    <name type="scientific">Billgrantia antri</name>
    <dbReference type="NCBI Taxonomy" id="2846777"/>
    <lineage>
        <taxon>Bacteria</taxon>
        <taxon>Pseudomonadati</taxon>
        <taxon>Pseudomonadota</taxon>
        <taxon>Gammaproteobacteria</taxon>
        <taxon>Oceanospirillales</taxon>
        <taxon>Halomonadaceae</taxon>
        <taxon>Billgrantia</taxon>
    </lineage>
</organism>
<name>A0ABS6ZLX7_9GAMM</name>
<reference evidence="3 4" key="1">
    <citation type="submission" date="2021-07" db="EMBL/GenBank/DDBJ databases">
        <authorList>
            <person name="So Y."/>
        </authorList>
    </citation>
    <scope>NUCLEOTIDE SEQUENCE [LARGE SCALE GENOMIC DNA]</scope>
    <source>
        <strain evidence="3 4">Y3S6</strain>
    </source>
</reference>
<gene>
    <name evidence="3" type="ORF">KPL81_07835</name>
</gene>
<sequence length="380" mass="41370">MTRTVTTAALGLAAAALSLSSPALAQPQESVQTEAGALGLETVVDGLVHPWGMAFLPDGRLLITEREGRLRLLSQDETLSEPLEGVPEVFNQGQGGLLDVALHPDFASNRYVYLSFADPGSGGATTALGRGRLRDDRLEDFEVIFRMEPRVEHENHFGGRIVFADDQTLFLTLAERFQFDPAQDPSNHLGTIVRLNDDGTPADGNPFLDDEEARDEIWSYGHRNIESAALHPETGELWVAEFGPLGGDELNRPEAGRNYGWPEVSWGKHYDGEEIPDPGDEGDYAGSVKQWTPVISPSGMIFYTGDALPEWQGSMLIGGLSEQGLVRLTLNGNEVANEERLPLGARIRDVEQGPDGRVYVLTDEADGKLIRLAPLEDDGA</sequence>
<proteinExistence type="predicted"/>
<comment type="caution">
    <text evidence="3">The sequence shown here is derived from an EMBL/GenBank/DDBJ whole genome shotgun (WGS) entry which is preliminary data.</text>
</comment>
<dbReference type="SUPFAM" id="SSF50952">
    <property type="entry name" value="Soluble quinoprotein glucose dehydrogenase"/>
    <property type="match status" value="1"/>
</dbReference>
<evidence type="ECO:0000256" key="1">
    <source>
        <dbReference type="SAM" id="SignalP"/>
    </source>
</evidence>
<feature type="signal peptide" evidence="1">
    <location>
        <begin position="1"/>
        <end position="25"/>
    </location>
</feature>